<dbReference type="EMBL" id="JABDTM020024778">
    <property type="protein sequence ID" value="KAH0813968.1"/>
    <property type="molecule type" value="Genomic_DNA"/>
</dbReference>
<organism evidence="6 7">
    <name type="scientific">Tenebrio molitor</name>
    <name type="common">Yellow mealworm beetle</name>
    <dbReference type="NCBI Taxonomy" id="7067"/>
    <lineage>
        <taxon>Eukaryota</taxon>
        <taxon>Metazoa</taxon>
        <taxon>Ecdysozoa</taxon>
        <taxon>Arthropoda</taxon>
        <taxon>Hexapoda</taxon>
        <taxon>Insecta</taxon>
        <taxon>Pterygota</taxon>
        <taxon>Neoptera</taxon>
        <taxon>Endopterygota</taxon>
        <taxon>Coleoptera</taxon>
        <taxon>Polyphaga</taxon>
        <taxon>Cucujiformia</taxon>
        <taxon>Tenebrionidae</taxon>
        <taxon>Tenebrio</taxon>
    </lineage>
</organism>
<dbReference type="AlphaFoldDB" id="A0A8J6LBZ6"/>
<protein>
    <recommendedName>
        <fullName evidence="8">Sperm-associated antigen 1</fullName>
    </recommendedName>
</protein>
<evidence type="ECO:0000256" key="1">
    <source>
        <dbReference type="ARBA" id="ARBA00004496"/>
    </source>
</evidence>
<dbReference type="SMART" id="SM00028">
    <property type="entry name" value="TPR"/>
    <property type="match status" value="3"/>
</dbReference>
<dbReference type="InterPro" id="IPR019734">
    <property type="entry name" value="TPR_rpt"/>
</dbReference>
<comment type="subcellular location">
    <subcellularLocation>
        <location evidence="1">Cytoplasm</location>
    </subcellularLocation>
</comment>
<evidence type="ECO:0000256" key="2">
    <source>
        <dbReference type="ARBA" id="ARBA00022490"/>
    </source>
</evidence>
<keyword evidence="4 5" id="KW-0802">TPR repeat</keyword>
<reference evidence="6" key="1">
    <citation type="journal article" date="2020" name="J Insects Food Feed">
        <title>The yellow mealworm (Tenebrio molitor) genome: a resource for the emerging insects as food and feed industry.</title>
        <authorList>
            <person name="Eriksson T."/>
            <person name="Andere A."/>
            <person name="Kelstrup H."/>
            <person name="Emery V."/>
            <person name="Picard C."/>
        </authorList>
    </citation>
    <scope>NUCLEOTIDE SEQUENCE</scope>
    <source>
        <strain evidence="6">Stoneville</strain>
        <tissue evidence="6">Whole head</tissue>
    </source>
</reference>
<dbReference type="InterPro" id="IPR011990">
    <property type="entry name" value="TPR-like_helical_dom_sf"/>
</dbReference>
<dbReference type="Proteomes" id="UP000719412">
    <property type="component" value="Unassembled WGS sequence"/>
</dbReference>
<evidence type="ECO:0000256" key="5">
    <source>
        <dbReference type="PROSITE-ProRule" id="PRU00339"/>
    </source>
</evidence>
<keyword evidence="7" id="KW-1185">Reference proteome</keyword>
<dbReference type="GO" id="GO:0005739">
    <property type="term" value="C:mitochondrion"/>
    <property type="evidence" value="ECO:0007669"/>
    <property type="project" value="TreeGrafter"/>
</dbReference>
<sequence length="542" mass="61689">MVLLSDAKKLIDPEESHSKVEKQPLMEKYRIPVQHFEYCYIEKCKDGRELEKIVQVLRSGEEGYFPDLARFAENRLAAVKPKSKLLRSLCPVISKEALGKDERNQITSDLTQWVANVSKDDDELAFFKNRKSDRDSLPQVREIKETVLEEKKKSVKRISSTDYSSWDKYDPDTEILKMDLQEQSLKESSVQKEKKKSTTKKTVQFKEFTTDVEALHEANYEKDKGNEFFKSGDYKEALKHYTNSINCKPTLASFTNRALTNIKLKKFQSAIDDCHSALAIDPDNVKSFLRKSQALEGLGRHREAFETVEQAIEIDPNNTLAQELADRFRNQCTGAPQKSTRFVVEDIGGQETSASKKDKDGVIIPIPGTSNMSPPHYITCSDDNPEKVREETIRANTPIQIVHLISVDNSDADDDDCCTVNHLEKICSGASVTESCRKVDVGEKNEENKDSCSHDKISLQEIYEKIPTEREEIAQIIKEDKCAGGEPYVKQNECADVPDDIHSPYSFLRTWNSANSDRTLEQHATILRSIDMTRIAHGWYSL</sequence>
<feature type="repeat" description="TPR" evidence="5">
    <location>
        <begin position="218"/>
        <end position="251"/>
    </location>
</feature>
<dbReference type="PROSITE" id="PS50005">
    <property type="entry name" value="TPR"/>
    <property type="match status" value="2"/>
</dbReference>
<reference evidence="6" key="2">
    <citation type="submission" date="2021-08" db="EMBL/GenBank/DDBJ databases">
        <authorList>
            <person name="Eriksson T."/>
        </authorList>
    </citation>
    <scope>NUCLEOTIDE SEQUENCE</scope>
    <source>
        <strain evidence="6">Stoneville</strain>
        <tissue evidence="6">Whole head</tissue>
    </source>
</reference>
<evidence type="ECO:0000256" key="3">
    <source>
        <dbReference type="ARBA" id="ARBA00022737"/>
    </source>
</evidence>
<proteinExistence type="predicted"/>
<name>A0A8J6LBZ6_TENMO</name>
<feature type="repeat" description="TPR" evidence="5">
    <location>
        <begin position="285"/>
        <end position="318"/>
    </location>
</feature>
<keyword evidence="2" id="KW-0963">Cytoplasm</keyword>
<evidence type="ECO:0008006" key="8">
    <source>
        <dbReference type="Google" id="ProtNLM"/>
    </source>
</evidence>
<dbReference type="GO" id="GO:0006626">
    <property type="term" value="P:protein targeting to mitochondrion"/>
    <property type="evidence" value="ECO:0007669"/>
    <property type="project" value="TreeGrafter"/>
</dbReference>
<dbReference type="SUPFAM" id="SSF48452">
    <property type="entry name" value="TPR-like"/>
    <property type="match status" value="1"/>
</dbReference>
<dbReference type="GO" id="GO:0031072">
    <property type="term" value="F:heat shock protein binding"/>
    <property type="evidence" value="ECO:0007669"/>
    <property type="project" value="TreeGrafter"/>
</dbReference>
<comment type="caution">
    <text evidence="6">The sequence shown here is derived from an EMBL/GenBank/DDBJ whole genome shotgun (WGS) entry which is preliminary data.</text>
</comment>
<accession>A0A8J6LBZ6</accession>
<evidence type="ECO:0000256" key="4">
    <source>
        <dbReference type="ARBA" id="ARBA00022803"/>
    </source>
</evidence>
<gene>
    <name evidence="6" type="ORF">GEV33_008823</name>
</gene>
<dbReference type="PANTHER" id="PTHR45984">
    <property type="entry name" value="RNA (RNA) POLYMERASE II ASSOCIATED PROTEIN HOMOLOG"/>
    <property type="match status" value="1"/>
</dbReference>
<evidence type="ECO:0000313" key="6">
    <source>
        <dbReference type="EMBL" id="KAH0813968.1"/>
    </source>
</evidence>
<keyword evidence="3" id="KW-0677">Repeat</keyword>
<dbReference type="Pfam" id="PF14559">
    <property type="entry name" value="TPR_19"/>
    <property type="match status" value="1"/>
</dbReference>
<evidence type="ECO:0000313" key="7">
    <source>
        <dbReference type="Proteomes" id="UP000719412"/>
    </source>
</evidence>
<dbReference type="InterPro" id="IPR051982">
    <property type="entry name" value="CiliaryAsmbly_MitoImport"/>
</dbReference>
<dbReference type="PANTHER" id="PTHR45984:SF1">
    <property type="entry name" value="SPAG1 AXONEMAL DYNEIN ASSEMBLY FACTOR"/>
    <property type="match status" value="1"/>
</dbReference>
<dbReference type="GO" id="GO:0005829">
    <property type="term" value="C:cytosol"/>
    <property type="evidence" value="ECO:0007669"/>
    <property type="project" value="TreeGrafter"/>
</dbReference>
<dbReference type="Gene3D" id="1.25.40.10">
    <property type="entry name" value="Tetratricopeptide repeat domain"/>
    <property type="match status" value="1"/>
</dbReference>